<dbReference type="InterPro" id="IPR029052">
    <property type="entry name" value="Metallo-depent_PP-like"/>
</dbReference>
<proteinExistence type="predicted"/>
<dbReference type="InterPro" id="IPR050126">
    <property type="entry name" value="Ap4A_hydrolase"/>
</dbReference>
<evidence type="ECO:0000259" key="1">
    <source>
        <dbReference type="Pfam" id="PF00149"/>
    </source>
</evidence>
<dbReference type="Gene3D" id="3.60.21.10">
    <property type="match status" value="1"/>
</dbReference>
<organism evidence="2 3">
    <name type="scientific">Rhodocytophaga aerolata</name>
    <dbReference type="NCBI Taxonomy" id="455078"/>
    <lineage>
        <taxon>Bacteria</taxon>
        <taxon>Pseudomonadati</taxon>
        <taxon>Bacteroidota</taxon>
        <taxon>Cytophagia</taxon>
        <taxon>Cytophagales</taxon>
        <taxon>Rhodocytophagaceae</taxon>
        <taxon>Rhodocytophaga</taxon>
    </lineage>
</organism>
<dbReference type="CDD" id="cd00144">
    <property type="entry name" value="MPP_PPP_family"/>
    <property type="match status" value="1"/>
</dbReference>
<sequence length="244" mass="29021">MINKVLTNPKGGQRWVVADIHGCFKTFRAIVEKRMVLTKQDQLFLLGDYINRGKDSAKVIEYILHLIEQRYQVFPLRGNHEQKLLNAWQEYSRLKYKADTIAFSSRLTGAFDLLDEKGELLEKYVQFLEYLPYYYELDRFYLVHGGFNFNAQNPFTDYESMLLIKKFHQNPTSKIIIHGHQIKRLEEIRWKVERRRTIIPLDNGCYKRLSFRNVLRNALLRRKIGNLCGLNLDTFELIVQKNID</sequence>
<reference evidence="2" key="1">
    <citation type="submission" date="2023-07" db="EMBL/GenBank/DDBJ databases">
        <title>The genome sequence of Rhodocytophaga aerolata KACC 12507.</title>
        <authorList>
            <person name="Zhang X."/>
        </authorList>
    </citation>
    <scope>NUCLEOTIDE SEQUENCE</scope>
    <source>
        <strain evidence="2">KACC 12507</strain>
    </source>
</reference>
<dbReference type="Proteomes" id="UP001168528">
    <property type="component" value="Unassembled WGS sequence"/>
</dbReference>
<dbReference type="GO" id="GO:0016787">
    <property type="term" value="F:hydrolase activity"/>
    <property type="evidence" value="ECO:0007669"/>
    <property type="project" value="UniProtKB-KW"/>
</dbReference>
<dbReference type="EC" id="3.1.-.-" evidence="2"/>
<evidence type="ECO:0000313" key="3">
    <source>
        <dbReference type="Proteomes" id="UP001168528"/>
    </source>
</evidence>
<evidence type="ECO:0000313" key="2">
    <source>
        <dbReference type="EMBL" id="MDO1446324.1"/>
    </source>
</evidence>
<feature type="domain" description="Calcineurin-like phosphoesterase" evidence="1">
    <location>
        <begin position="15"/>
        <end position="181"/>
    </location>
</feature>
<protein>
    <submittedName>
        <fullName evidence="2">Metallophosphoesterase family protein</fullName>
        <ecNumber evidence="2">3.1.-.-</ecNumber>
    </submittedName>
</protein>
<dbReference type="SUPFAM" id="SSF56300">
    <property type="entry name" value="Metallo-dependent phosphatases"/>
    <property type="match status" value="1"/>
</dbReference>
<gene>
    <name evidence="2" type="ORF">Q0590_08685</name>
</gene>
<keyword evidence="2" id="KW-0378">Hydrolase</keyword>
<dbReference type="PANTHER" id="PTHR42850:SF4">
    <property type="entry name" value="ZINC-DEPENDENT ENDOPOLYPHOSPHATASE"/>
    <property type="match status" value="1"/>
</dbReference>
<name>A0ABT8R2I9_9BACT</name>
<dbReference type="InterPro" id="IPR004843">
    <property type="entry name" value="Calcineurin-like_PHP"/>
</dbReference>
<keyword evidence="3" id="KW-1185">Reference proteome</keyword>
<dbReference type="PANTHER" id="PTHR42850">
    <property type="entry name" value="METALLOPHOSPHOESTERASE"/>
    <property type="match status" value="1"/>
</dbReference>
<accession>A0ABT8R2I9</accession>
<dbReference type="Pfam" id="PF00149">
    <property type="entry name" value="Metallophos"/>
    <property type="match status" value="1"/>
</dbReference>
<dbReference type="RefSeq" id="WP_302037119.1">
    <property type="nucleotide sequence ID" value="NZ_JAUKPO010000003.1"/>
</dbReference>
<comment type="caution">
    <text evidence="2">The sequence shown here is derived from an EMBL/GenBank/DDBJ whole genome shotgun (WGS) entry which is preliminary data.</text>
</comment>
<dbReference type="EMBL" id="JAUKPO010000003">
    <property type="protein sequence ID" value="MDO1446324.1"/>
    <property type="molecule type" value="Genomic_DNA"/>
</dbReference>